<dbReference type="RefSeq" id="WP_107010084.1">
    <property type="nucleotide sequence ID" value="NZ_JBHRSF010000152.1"/>
</dbReference>
<keyword evidence="1" id="KW-0472">Membrane</keyword>
<reference evidence="5" key="3">
    <citation type="journal article" date="2019" name="Int. J. Syst. Evol. Microbiol.">
        <title>The Global Catalogue of Microorganisms (GCM) 10K type strain sequencing project: providing services to taxonomists for standard genome sequencing and annotation.</title>
        <authorList>
            <consortium name="The Broad Institute Genomics Platform"/>
            <consortium name="The Broad Institute Genome Sequencing Center for Infectious Disease"/>
            <person name="Wu L."/>
            <person name="Ma J."/>
        </authorList>
    </citation>
    <scope>NUCLEOTIDE SEQUENCE [LARGE SCALE GENOMIC DNA]</scope>
    <source>
        <strain evidence="5">KCTC 62575</strain>
    </source>
</reference>
<comment type="caution">
    <text evidence="3">The sequence shown here is derived from an EMBL/GenBank/DDBJ whole genome shotgun (WGS) entry which is preliminary data.</text>
</comment>
<dbReference type="EMBL" id="JBHRSF010000152">
    <property type="protein sequence ID" value="MFC2997602.1"/>
    <property type="molecule type" value="Genomic_DNA"/>
</dbReference>
<dbReference type="EMBL" id="PYIX02000072">
    <property type="protein sequence ID" value="RFC81612.1"/>
    <property type="molecule type" value="Genomic_DNA"/>
</dbReference>
<reference evidence="3 4" key="2">
    <citation type="submission" date="2018-08" db="EMBL/GenBank/DDBJ databases">
        <title>The draft genome of Acinetobacter sichuanensis strain WCHAc060041.</title>
        <authorList>
            <person name="Qin J."/>
            <person name="Feng Y."/>
            <person name="Zong Z."/>
        </authorList>
    </citation>
    <scope>NUCLEOTIDE SEQUENCE [LARGE SCALE GENOMIC DNA]</scope>
    <source>
        <strain evidence="3 4">WCHAc060041</strain>
    </source>
</reference>
<evidence type="ECO:0000256" key="1">
    <source>
        <dbReference type="SAM" id="Phobius"/>
    </source>
</evidence>
<organism evidence="3 4">
    <name type="scientific">Acinetobacter sichuanensis</name>
    <dbReference type="NCBI Taxonomy" id="2136183"/>
    <lineage>
        <taxon>Bacteria</taxon>
        <taxon>Pseudomonadati</taxon>
        <taxon>Pseudomonadota</taxon>
        <taxon>Gammaproteobacteria</taxon>
        <taxon>Moraxellales</taxon>
        <taxon>Moraxellaceae</taxon>
        <taxon>Acinetobacter</taxon>
    </lineage>
</organism>
<keyword evidence="1" id="KW-1133">Transmembrane helix</keyword>
<dbReference type="AlphaFoldDB" id="A0A371YJF9"/>
<feature type="transmembrane region" description="Helical" evidence="1">
    <location>
        <begin position="60"/>
        <end position="82"/>
    </location>
</feature>
<dbReference type="Proteomes" id="UP000240957">
    <property type="component" value="Unassembled WGS sequence"/>
</dbReference>
<evidence type="ECO:0000313" key="3">
    <source>
        <dbReference type="EMBL" id="RFC81612.1"/>
    </source>
</evidence>
<dbReference type="Proteomes" id="UP001595455">
    <property type="component" value="Unassembled WGS sequence"/>
</dbReference>
<reference evidence="2" key="4">
    <citation type="submission" date="2024-09" db="EMBL/GenBank/DDBJ databases">
        <authorList>
            <person name="Sun Q."/>
            <person name="Mori K."/>
        </authorList>
    </citation>
    <scope>NUCLEOTIDE SEQUENCE</scope>
    <source>
        <strain evidence="2">KCTC 62575</strain>
    </source>
</reference>
<feature type="transmembrane region" description="Helical" evidence="1">
    <location>
        <begin position="20"/>
        <end position="40"/>
    </location>
</feature>
<keyword evidence="1" id="KW-0812">Transmembrane</keyword>
<gene>
    <name evidence="2" type="ORF">ACFODO_20620</name>
    <name evidence="3" type="ORF">C9E89_020905</name>
</gene>
<protein>
    <submittedName>
        <fullName evidence="3">Uncharacterized protein</fullName>
    </submittedName>
</protein>
<accession>A0A371YJF9</accession>
<evidence type="ECO:0000313" key="4">
    <source>
        <dbReference type="Proteomes" id="UP000240957"/>
    </source>
</evidence>
<reference evidence="2" key="1">
    <citation type="journal article" date="2014" name="Int. J. Syst. Evol. Microbiol.">
        <title>Complete genome of a new Firmicutes species belonging to the dominant human colonic microbiota ('Ruminococcus bicirculans') reveals two chromosomes and a selective capacity to utilize plant glucans.</title>
        <authorList>
            <consortium name="NISC Comparative Sequencing Program"/>
            <person name="Wegmann U."/>
            <person name="Louis P."/>
            <person name="Goesmann A."/>
            <person name="Henrissat B."/>
            <person name="Duncan S.H."/>
            <person name="Flint H.J."/>
        </authorList>
    </citation>
    <scope>NUCLEOTIDE SEQUENCE</scope>
    <source>
        <strain evidence="2">KCTC 62575</strain>
    </source>
</reference>
<proteinExistence type="predicted"/>
<evidence type="ECO:0000313" key="5">
    <source>
        <dbReference type="Proteomes" id="UP001595455"/>
    </source>
</evidence>
<sequence>MSNNNESTTQGMSESDSCNLVANIILILCIVLSVVYIVSFGKVETIRYSEYAGEIATSSWSFAQILMGISIAIGGAIWWYLFQKIGSVLRHLEELKAAK</sequence>
<evidence type="ECO:0000313" key="2">
    <source>
        <dbReference type="EMBL" id="MFC2997602.1"/>
    </source>
</evidence>
<keyword evidence="5" id="KW-1185">Reference proteome</keyword>
<name>A0A371YJF9_9GAMM</name>